<gene>
    <name evidence="2" type="ORF">NECAME_08257</name>
</gene>
<proteinExistence type="predicted"/>
<dbReference type="KEGG" id="nai:NECAME_08257"/>
<sequence length="70" mass="8232">MLENENFFRKKKRNEEKEVEGNDEDNGDDVIDYGRRKQHYLSSAVALIKIRFNATDRDESPVFGEKIPTK</sequence>
<evidence type="ECO:0000256" key="1">
    <source>
        <dbReference type="SAM" id="MobiDB-lite"/>
    </source>
</evidence>
<dbReference type="EMBL" id="KI658604">
    <property type="protein sequence ID" value="ETN81998.1"/>
    <property type="molecule type" value="Genomic_DNA"/>
</dbReference>
<organism evidence="2 3">
    <name type="scientific">Necator americanus</name>
    <name type="common">Human hookworm</name>
    <dbReference type="NCBI Taxonomy" id="51031"/>
    <lineage>
        <taxon>Eukaryota</taxon>
        <taxon>Metazoa</taxon>
        <taxon>Ecdysozoa</taxon>
        <taxon>Nematoda</taxon>
        <taxon>Chromadorea</taxon>
        <taxon>Rhabditida</taxon>
        <taxon>Rhabditina</taxon>
        <taxon>Rhabditomorpha</taxon>
        <taxon>Strongyloidea</taxon>
        <taxon>Ancylostomatidae</taxon>
        <taxon>Bunostominae</taxon>
        <taxon>Necator</taxon>
    </lineage>
</organism>
<dbReference type="Proteomes" id="UP000053676">
    <property type="component" value="Unassembled WGS sequence"/>
</dbReference>
<keyword evidence="3" id="KW-1185">Reference proteome</keyword>
<evidence type="ECO:0000313" key="3">
    <source>
        <dbReference type="Proteomes" id="UP000053676"/>
    </source>
</evidence>
<protein>
    <submittedName>
        <fullName evidence="2">Uncharacterized protein</fullName>
    </submittedName>
</protein>
<feature type="compositionally biased region" description="Acidic residues" evidence="1">
    <location>
        <begin position="21"/>
        <end position="31"/>
    </location>
</feature>
<accession>W2TJL2</accession>
<evidence type="ECO:0000313" key="2">
    <source>
        <dbReference type="EMBL" id="ETN81998.1"/>
    </source>
</evidence>
<reference evidence="3" key="1">
    <citation type="journal article" date="2014" name="Nat. Genet.">
        <title>Genome of the human hookworm Necator americanus.</title>
        <authorList>
            <person name="Tang Y.T."/>
            <person name="Gao X."/>
            <person name="Rosa B.A."/>
            <person name="Abubucker S."/>
            <person name="Hallsworth-Pepin K."/>
            <person name="Martin J."/>
            <person name="Tyagi R."/>
            <person name="Heizer E."/>
            <person name="Zhang X."/>
            <person name="Bhonagiri-Palsikar V."/>
            <person name="Minx P."/>
            <person name="Warren W.C."/>
            <person name="Wang Q."/>
            <person name="Zhan B."/>
            <person name="Hotez P.J."/>
            <person name="Sternberg P.W."/>
            <person name="Dougall A."/>
            <person name="Gaze S.T."/>
            <person name="Mulvenna J."/>
            <person name="Sotillo J."/>
            <person name="Ranganathan S."/>
            <person name="Rabelo E.M."/>
            <person name="Wilson R.K."/>
            <person name="Felgner P.L."/>
            <person name="Bethony J."/>
            <person name="Hawdon J.M."/>
            <person name="Gasser R.B."/>
            <person name="Loukas A."/>
            <person name="Mitreva M."/>
        </authorList>
    </citation>
    <scope>NUCLEOTIDE SEQUENCE [LARGE SCALE GENOMIC DNA]</scope>
</reference>
<dbReference type="AlphaFoldDB" id="W2TJL2"/>
<feature type="region of interest" description="Disordered" evidence="1">
    <location>
        <begin position="1"/>
        <end position="31"/>
    </location>
</feature>
<name>W2TJL2_NECAM</name>